<keyword evidence="10" id="KW-1185">Reference proteome</keyword>
<dbReference type="Pfam" id="PF00096">
    <property type="entry name" value="zf-C2H2"/>
    <property type="match status" value="6"/>
</dbReference>
<feature type="domain" description="C2H2-type" evidence="8">
    <location>
        <begin position="395"/>
        <end position="422"/>
    </location>
</feature>
<dbReference type="Proteomes" id="UP000694871">
    <property type="component" value="Unplaced"/>
</dbReference>
<proteinExistence type="predicted"/>
<feature type="region of interest" description="Disordered" evidence="7">
    <location>
        <begin position="330"/>
        <end position="351"/>
    </location>
</feature>
<keyword evidence="1" id="KW-0479">Metal-binding</keyword>
<feature type="compositionally biased region" description="Basic and acidic residues" evidence="7">
    <location>
        <begin position="284"/>
        <end position="294"/>
    </location>
</feature>
<dbReference type="InterPro" id="IPR013087">
    <property type="entry name" value="Znf_C2H2_type"/>
</dbReference>
<feature type="domain" description="C2H2-type" evidence="8">
    <location>
        <begin position="367"/>
        <end position="394"/>
    </location>
</feature>
<feature type="compositionally biased region" description="Basic and acidic residues" evidence="7">
    <location>
        <begin position="309"/>
        <end position="322"/>
    </location>
</feature>
<evidence type="ECO:0000256" key="5">
    <source>
        <dbReference type="ARBA" id="ARBA00023242"/>
    </source>
</evidence>
<dbReference type="SMART" id="SM00431">
    <property type="entry name" value="SCAN"/>
    <property type="match status" value="1"/>
</dbReference>
<evidence type="ECO:0000256" key="6">
    <source>
        <dbReference type="PROSITE-ProRule" id="PRU00042"/>
    </source>
</evidence>
<dbReference type="InterPro" id="IPR036236">
    <property type="entry name" value="Znf_C2H2_sf"/>
</dbReference>
<feature type="region of interest" description="Disordered" evidence="7">
    <location>
        <begin position="239"/>
        <end position="297"/>
    </location>
</feature>
<feature type="domain" description="C2H2-type" evidence="8">
    <location>
        <begin position="617"/>
        <end position="644"/>
    </location>
</feature>
<dbReference type="Pfam" id="PF02023">
    <property type="entry name" value="SCAN"/>
    <property type="match status" value="1"/>
</dbReference>
<evidence type="ECO:0000313" key="10">
    <source>
        <dbReference type="Proteomes" id="UP000694871"/>
    </source>
</evidence>
<gene>
    <name evidence="11" type="primary">LOC107111394</name>
</gene>
<protein>
    <submittedName>
        <fullName evidence="11">Zinc finger protein 345-like</fullName>
    </submittedName>
</protein>
<dbReference type="PANTHER" id="PTHR24381">
    <property type="entry name" value="ZINC FINGER PROTEIN"/>
    <property type="match status" value="1"/>
</dbReference>
<dbReference type="InterPro" id="IPR038269">
    <property type="entry name" value="SCAN_sf"/>
</dbReference>
<dbReference type="GeneID" id="107111394"/>
<dbReference type="Gene3D" id="1.10.4020.10">
    <property type="entry name" value="DNA breaking-rejoining enzymes"/>
    <property type="match status" value="1"/>
</dbReference>
<dbReference type="PROSITE" id="PS00028">
    <property type="entry name" value="ZINC_FINGER_C2H2_1"/>
    <property type="match status" value="10"/>
</dbReference>
<evidence type="ECO:0000313" key="11">
    <source>
        <dbReference type="RefSeq" id="XP_015267845.1"/>
    </source>
</evidence>
<dbReference type="SUPFAM" id="SSF57667">
    <property type="entry name" value="beta-beta-alpha zinc fingers"/>
    <property type="match status" value="7"/>
</dbReference>
<feature type="domain" description="C2H2-type" evidence="8">
    <location>
        <begin position="725"/>
        <end position="749"/>
    </location>
</feature>
<dbReference type="PANTHER" id="PTHR24381:SF467">
    <property type="entry name" value="ZINC FINGER AND SCAN DOMAIN-CONTAINING PROTEIN 2"/>
    <property type="match status" value="1"/>
</dbReference>
<dbReference type="CDD" id="cd07936">
    <property type="entry name" value="SCAN"/>
    <property type="match status" value="1"/>
</dbReference>
<evidence type="ECO:0000256" key="7">
    <source>
        <dbReference type="SAM" id="MobiDB-lite"/>
    </source>
</evidence>
<evidence type="ECO:0000259" key="8">
    <source>
        <dbReference type="PROSITE" id="PS50157"/>
    </source>
</evidence>
<evidence type="ECO:0000259" key="9">
    <source>
        <dbReference type="PROSITE" id="PS50804"/>
    </source>
</evidence>
<feature type="domain" description="SCAN box" evidence="9">
    <location>
        <begin position="142"/>
        <end position="220"/>
    </location>
</feature>
<dbReference type="Gene3D" id="3.30.160.60">
    <property type="entry name" value="Classic Zinc Finger"/>
    <property type="match status" value="10"/>
</dbReference>
<feature type="domain" description="C2H2-type" evidence="8">
    <location>
        <begin position="423"/>
        <end position="450"/>
    </location>
</feature>
<feature type="region of interest" description="Disordered" evidence="7">
    <location>
        <begin position="303"/>
        <end position="322"/>
    </location>
</feature>
<feature type="domain" description="C2H2-type" evidence="8">
    <location>
        <begin position="697"/>
        <end position="724"/>
    </location>
</feature>
<feature type="domain" description="C2H2-type" evidence="8">
    <location>
        <begin position="521"/>
        <end position="548"/>
    </location>
</feature>
<keyword evidence="4" id="KW-0862">Zinc</keyword>
<organism evidence="10 11">
    <name type="scientific">Gekko japonicus</name>
    <name type="common">Schlegel's Japanese gecko</name>
    <dbReference type="NCBI Taxonomy" id="146911"/>
    <lineage>
        <taxon>Eukaryota</taxon>
        <taxon>Metazoa</taxon>
        <taxon>Chordata</taxon>
        <taxon>Craniata</taxon>
        <taxon>Vertebrata</taxon>
        <taxon>Euteleostomi</taxon>
        <taxon>Lepidosauria</taxon>
        <taxon>Squamata</taxon>
        <taxon>Bifurcata</taxon>
        <taxon>Gekkota</taxon>
        <taxon>Gekkonidae</taxon>
        <taxon>Gekkoninae</taxon>
        <taxon>Gekko</taxon>
    </lineage>
</organism>
<evidence type="ECO:0000256" key="4">
    <source>
        <dbReference type="ARBA" id="ARBA00022833"/>
    </source>
</evidence>
<keyword evidence="5" id="KW-0539">Nucleus</keyword>
<feature type="domain" description="C2H2-type" evidence="8">
    <location>
        <begin position="451"/>
        <end position="478"/>
    </location>
</feature>
<dbReference type="PROSITE" id="PS50804">
    <property type="entry name" value="SCAN_BOX"/>
    <property type="match status" value="1"/>
</dbReference>
<feature type="domain" description="C2H2-type" evidence="8">
    <location>
        <begin position="669"/>
        <end position="696"/>
    </location>
</feature>
<dbReference type="SUPFAM" id="SSF47353">
    <property type="entry name" value="Retrovirus capsid dimerization domain-like"/>
    <property type="match status" value="1"/>
</dbReference>
<name>A0ABM1K2A8_GEKJA</name>
<sequence>MDSAWGSQAPEAMLLAGIGGPLGTAALHHMKEELERGLSQLWEGQLQEFLKTVEVPQTGCGAPQLPEESAPWDDAKAFLASFEQVAEACQWPKEDWAARLQPALRGEAKQTFLKMEAGDREDYGKVKVAILQGDAMSREKIRQHFRQFCYQEAEGPRGTYDRLQELCHGWLKVEKHSKEQILELLLLEQFLTVLPVEMQNWVRRSCPETCAQAVALAEDFLLDQLESEAWSQQMMEPLAEPPAENAQGPEPIPSFGVLSPPQLSGEATWEQDPPPSDHGTLSGNKEEHPQEIIKPKVPQRIAPEQADDNDPHCNKSSKILEDQHILERTQVTHPIEGGSKPLPCKEDDRKPSVATLQQGLRKATRKYTCDVCGKGFSRNSLLVLHKRAHTGERPYRCSRCGKSFASSWSLRRHQKIHTGKKPHQCVECEKAFYDKSSLRRHQRRHTGEKPYQCPDCGESFTRSSSLVGHRKIHVKETSVVPPHAKQQGEETMRICCECGESFNGTSDLDIHRCGFSGKKGYLCLVCGKKFCTKARLKRHQPLHTGEKPYKCPDCGEKFMWNSSFSRHRKIHMGGKGAPQSHCKQGENCRCLECGQLLSTLEWNGHQCIHSVYPLRPYKCPDCGEVFRWNSSLERHRKNHKREKLIPVLQNMPYTSTVHLRRISANERPHKCLKCGKSFYDKSRLRRHQQTHTGEKPYECTDCGKSFRWKSSLKVHGKVHTQKKSNTCLECGETFQRPSHLVRHQKCHIK</sequence>
<evidence type="ECO:0000256" key="3">
    <source>
        <dbReference type="ARBA" id="ARBA00022771"/>
    </source>
</evidence>
<keyword evidence="3 6" id="KW-0863">Zinc-finger</keyword>
<evidence type="ECO:0000256" key="1">
    <source>
        <dbReference type="ARBA" id="ARBA00022723"/>
    </source>
</evidence>
<dbReference type="Pfam" id="PF13465">
    <property type="entry name" value="zf-H2C2_2"/>
    <property type="match status" value="1"/>
</dbReference>
<accession>A0ABM1K2A8</accession>
<dbReference type="RefSeq" id="XP_015267845.1">
    <property type="nucleotide sequence ID" value="XM_015412359.1"/>
</dbReference>
<reference evidence="11" key="1">
    <citation type="submission" date="2025-08" db="UniProtKB">
        <authorList>
            <consortium name="RefSeq"/>
        </authorList>
    </citation>
    <scope>IDENTIFICATION</scope>
</reference>
<feature type="domain" description="C2H2-type" evidence="8">
    <location>
        <begin position="549"/>
        <end position="576"/>
    </location>
</feature>
<dbReference type="InterPro" id="IPR003309">
    <property type="entry name" value="SCAN_dom"/>
</dbReference>
<evidence type="ECO:0000256" key="2">
    <source>
        <dbReference type="ARBA" id="ARBA00022737"/>
    </source>
</evidence>
<dbReference type="SMART" id="SM00355">
    <property type="entry name" value="ZnF_C2H2"/>
    <property type="match status" value="11"/>
</dbReference>
<keyword evidence="2" id="KW-0677">Repeat</keyword>
<dbReference type="PROSITE" id="PS50157">
    <property type="entry name" value="ZINC_FINGER_C2H2_2"/>
    <property type="match status" value="10"/>
</dbReference>